<keyword evidence="6" id="KW-0811">Translocation</keyword>
<name>A9WPF6_RENSM</name>
<keyword evidence="3 9" id="KW-0812">Transmembrane</keyword>
<dbReference type="EMBL" id="CP000910">
    <property type="protein sequence ID" value="ABY22931.1"/>
    <property type="molecule type" value="Genomic_DNA"/>
</dbReference>
<evidence type="ECO:0000256" key="1">
    <source>
        <dbReference type="ARBA" id="ARBA00004167"/>
    </source>
</evidence>
<accession>A9WPF6</accession>
<sequence length="126" mass="14154">MFNINGFEFLIIGIIAVLVIGPKRLPEYTQKFRNFVREARRMASGARDQIKEEAGVDLSTIDWQKLDPRQYDPRRIIREALLDDDVKPVSEGAPVAAAIESAPPAPVREVERLPTGQRAPWDAEAT</sequence>
<evidence type="ECO:0000256" key="8">
    <source>
        <dbReference type="SAM" id="MobiDB-lite"/>
    </source>
</evidence>
<dbReference type="RefSeq" id="WP_012244617.1">
    <property type="nucleotide sequence ID" value="NC_010168.1"/>
</dbReference>
<proteinExistence type="predicted"/>
<dbReference type="Pfam" id="PF02416">
    <property type="entry name" value="TatA_B_E"/>
    <property type="match status" value="1"/>
</dbReference>
<dbReference type="KEGG" id="rsa:RSal33209_1193"/>
<evidence type="ECO:0000256" key="3">
    <source>
        <dbReference type="ARBA" id="ARBA00022692"/>
    </source>
</evidence>
<dbReference type="Proteomes" id="UP000002007">
    <property type="component" value="Chromosome"/>
</dbReference>
<keyword evidence="2" id="KW-0813">Transport</keyword>
<dbReference type="eggNOG" id="COG1826">
    <property type="taxonomic scope" value="Bacteria"/>
</dbReference>
<protein>
    <submittedName>
        <fullName evidence="10">Hypothetical membrane protein</fullName>
    </submittedName>
</protein>
<evidence type="ECO:0000313" key="11">
    <source>
        <dbReference type="Proteomes" id="UP000002007"/>
    </source>
</evidence>
<dbReference type="PRINTS" id="PR01506">
    <property type="entry name" value="TATBPROTEIN"/>
</dbReference>
<dbReference type="Gene3D" id="1.20.5.3310">
    <property type="match status" value="1"/>
</dbReference>
<evidence type="ECO:0000256" key="6">
    <source>
        <dbReference type="ARBA" id="ARBA00023010"/>
    </source>
</evidence>
<evidence type="ECO:0000256" key="2">
    <source>
        <dbReference type="ARBA" id="ARBA00022448"/>
    </source>
</evidence>
<keyword evidence="11" id="KW-1185">Reference proteome</keyword>
<evidence type="ECO:0000313" key="10">
    <source>
        <dbReference type="EMBL" id="ABY22931.1"/>
    </source>
</evidence>
<gene>
    <name evidence="10" type="ordered locus">RSal33209_1193</name>
</gene>
<dbReference type="AlphaFoldDB" id="A9WPF6"/>
<dbReference type="InterPro" id="IPR003369">
    <property type="entry name" value="TatA/B/E"/>
</dbReference>
<keyword evidence="5 9" id="KW-1133">Transmembrane helix</keyword>
<evidence type="ECO:0000256" key="9">
    <source>
        <dbReference type="SAM" id="Phobius"/>
    </source>
</evidence>
<comment type="subcellular location">
    <subcellularLocation>
        <location evidence="1">Membrane</location>
        <topology evidence="1">Single-pass membrane protein</topology>
    </subcellularLocation>
</comment>
<evidence type="ECO:0000256" key="5">
    <source>
        <dbReference type="ARBA" id="ARBA00022989"/>
    </source>
</evidence>
<organism evidence="10 11">
    <name type="scientific">Renibacterium salmoninarum (strain ATCC 33209 / DSM 20767 / JCM 11484 / NBRC 15589 / NCIMB 2235)</name>
    <dbReference type="NCBI Taxonomy" id="288705"/>
    <lineage>
        <taxon>Bacteria</taxon>
        <taxon>Bacillati</taxon>
        <taxon>Actinomycetota</taxon>
        <taxon>Actinomycetes</taxon>
        <taxon>Micrococcales</taxon>
        <taxon>Micrococcaceae</taxon>
        <taxon>Renibacterium</taxon>
    </lineage>
</organism>
<evidence type="ECO:0000256" key="4">
    <source>
        <dbReference type="ARBA" id="ARBA00022927"/>
    </source>
</evidence>
<reference evidence="11" key="1">
    <citation type="journal article" date="2008" name="J. Bacteriol.">
        <title>Genome sequence of the fish pathogen Renibacterium salmoninarum suggests reductive evolution away from an environmental Arthrobacter ancestor.</title>
        <authorList>
            <person name="Wiens G.D."/>
            <person name="Rockey D.D."/>
            <person name="Wu Z."/>
            <person name="Chang J."/>
            <person name="Levy R."/>
            <person name="Crane S."/>
            <person name="Chen D.S."/>
            <person name="Capri G.R."/>
            <person name="Burnett J.R."/>
            <person name="Sudheesh P.S."/>
            <person name="Schipma M.J."/>
            <person name="Burd H."/>
            <person name="Bhattacharyya A."/>
            <person name="Rhodes L.D."/>
            <person name="Kaul R."/>
            <person name="Strom M.S."/>
        </authorList>
    </citation>
    <scope>NUCLEOTIDE SEQUENCE [LARGE SCALE GENOMIC DNA]</scope>
    <source>
        <strain evidence="11">ATCC 33209 / DSM 20767 / JCM 11484 / NBRC 15589 / NCIMB 2235</strain>
    </source>
</reference>
<evidence type="ECO:0000256" key="7">
    <source>
        <dbReference type="ARBA" id="ARBA00023136"/>
    </source>
</evidence>
<keyword evidence="4" id="KW-0653">Protein transport</keyword>
<feature type="transmembrane region" description="Helical" evidence="9">
    <location>
        <begin position="6"/>
        <end position="25"/>
    </location>
</feature>
<dbReference type="HOGENOM" id="CLU_086034_2_1_11"/>
<feature type="region of interest" description="Disordered" evidence="8">
    <location>
        <begin position="97"/>
        <end position="126"/>
    </location>
</feature>
<keyword evidence="7 9" id="KW-0472">Membrane</keyword>
<dbReference type="STRING" id="288705.RSal33209_1193"/>